<protein>
    <submittedName>
        <fullName evidence="7">5-dehydro-2-deoxygluconokinase</fullName>
    </submittedName>
</protein>
<dbReference type="SUPFAM" id="SSF53613">
    <property type="entry name" value="Ribokinase-like"/>
    <property type="match status" value="1"/>
</dbReference>
<sequence>MDVVTVGETMVLMTPDSSGPMRYANEFMRKFAGAESNLAIGLARLGHQVGWISRVGKDEFGKAMVSFIRGEGVDVSQVKVDDSAPTGLYFKEFRRANDLRVYYYRKNSAASKLSPVDLNEEYIASAKFLHITGITPALSDSCYEMIFSAIEMAKKHSVKVVFDPNLRRKLWDEGKARETFLKIASQADIVLPGLDEGEFMFGEKDVEKLGKLFIEHGSAIVVIKTGADGAFYFTNDDHRFVPGFPVAKVVDPVGAGDGFAAGFISGLLDELSLYEAVKRGNALGAFAVTVNGDVEGLPDRDELFTFFNEKSNDVSR</sequence>
<keyword evidence="8" id="KW-1185">Reference proteome</keyword>
<keyword evidence="5" id="KW-0067">ATP-binding</keyword>
<dbReference type="InterPro" id="IPR002173">
    <property type="entry name" value="Carboh/pur_kinase_PfkB_CS"/>
</dbReference>
<evidence type="ECO:0000313" key="8">
    <source>
        <dbReference type="Proteomes" id="UP000295788"/>
    </source>
</evidence>
<organism evidence="7 8">
    <name type="scientific">Tepidibacillus fermentans</name>
    <dbReference type="NCBI Taxonomy" id="1281767"/>
    <lineage>
        <taxon>Bacteria</taxon>
        <taxon>Bacillati</taxon>
        <taxon>Bacillota</taxon>
        <taxon>Bacilli</taxon>
        <taxon>Bacillales</taxon>
        <taxon>Bacillaceae</taxon>
        <taxon>Tepidibacillus</taxon>
    </lineage>
</organism>
<dbReference type="PROSITE" id="PS00584">
    <property type="entry name" value="PFKB_KINASES_2"/>
    <property type="match status" value="1"/>
</dbReference>
<feature type="domain" description="Carbohydrate kinase PfkB" evidence="6">
    <location>
        <begin position="2"/>
        <end position="299"/>
    </location>
</feature>
<proteinExistence type="inferred from homology"/>
<evidence type="ECO:0000313" key="7">
    <source>
        <dbReference type="EMBL" id="TCS79394.1"/>
    </source>
</evidence>
<dbReference type="Pfam" id="PF00294">
    <property type="entry name" value="PfkB"/>
    <property type="match status" value="1"/>
</dbReference>
<keyword evidence="4 7" id="KW-0418">Kinase</keyword>
<dbReference type="GO" id="GO:0005524">
    <property type="term" value="F:ATP binding"/>
    <property type="evidence" value="ECO:0007669"/>
    <property type="project" value="UniProtKB-KW"/>
</dbReference>
<dbReference type="Gene3D" id="3.40.1190.20">
    <property type="match status" value="1"/>
</dbReference>
<gene>
    <name evidence="7" type="ORF">EDD72_12119</name>
</gene>
<dbReference type="Proteomes" id="UP000295788">
    <property type="component" value="Unassembled WGS sequence"/>
</dbReference>
<dbReference type="PANTHER" id="PTHR43085:SF1">
    <property type="entry name" value="PSEUDOURIDINE KINASE-RELATED"/>
    <property type="match status" value="1"/>
</dbReference>
<keyword evidence="3" id="KW-0547">Nucleotide-binding</keyword>
<accession>A0A4R3K8Q0</accession>
<evidence type="ECO:0000259" key="6">
    <source>
        <dbReference type="Pfam" id="PF00294"/>
    </source>
</evidence>
<keyword evidence="2" id="KW-0808">Transferase</keyword>
<dbReference type="InterPro" id="IPR050306">
    <property type="entry name" value="PfkB_Carbo_kinase"/>
</dbReference>
<reference evidence="7 8" key="1">
    <citation type="submission" date="2019-03" db="EMBL/GenBank/DDBJ databases">
        <title>Genomic Encyclopedia of Type Strains, Phase IV (KMG-IV): sequencing the most valuable type-strain genomes for metagenomic binning, comparative biology and taxonomic classification.</title>
        <authorList>
            <person name="Goeker M."/>
        </authorList>
    </citation>
    <scope>NUCLEOTIDE SEQUENCE [LARGE SCALE GENOMIC DNA]</scope>
    <source>
        <strain evidence="7 8">DSM 23802</strain>
    </source>
</reference>
<dbReference type="EMBL" id="SMAB01000021">
    <property type="protein sequence ID" value="TCS79394.1"/>
    <property type="molecule type" value="Genomic_DNA"/>
</dbReference>
<dbReference type="InterPro" id="IPR011611">
    <property type="entry name" value="PfkB_dom"/>
</dbReference>
<dbReference type="OrthoDB" id="9813569at2"/>
<dbReference type="PANTHER" id="PTHR43085">
    <property type="entry name" value="HEXOKINASE FAMILY MEMBER"/>
    <property type="match status" value="1"/>
</dbReference>
<dbReference type="GO" id="GO:0016301">
    <property type="term" value="F:kinase activity"/>
    <property type="evidence" value="ECO:0007669"/>
    <property type="project" value="UniProtKB-KW"/>
</dbReference>
<comment type="caution">
    <text evidence="7">The sequence shown here is derived from an EMBL/GenBank/DDBJ whole genome shotgun (WGS) entry which is preliminary data.</text>
</comment>
<dbReference type="CDD" id="cd01166">
    <property type="entry name" value="KdgK"/>
    <property type="match status" value="1"/>
</dbReference>
<dbReference type="InterPro" id="IPR029056">
    <property type="entry name" value="Ribokinase-like"/>
</dbReference>
<evidence type="ECO:0000256" key="5">
    <source>
        <dbReference type="ARBA" id="ARBA00022840"/>
    </source>
</evidence>
<dbReference type="AlphaFoldDB" id="A0A4R3K8Q0"/>
<evidence type="ECO:0000256" key="4">
    <source>
        <dbReference type="ARBA" id="ARBA00022777"/>
    </source>
</evidence>
<evidence type="ECO:0000256" key="1">
    <source>
        <dbReference type="ARBA" id="ARBA00010688"/>
    </source>
</evidence>
<evidence type="ECO:0000256" key="3">
    <source>
        <dbReference type="ARBA" id="ARBA00022741"/>
    </source>
</evidence>
<evidence type="ECO:0000256" key="2">
    <source>
        <dbReference type="ARBA" id="ARBA00022679"/>
    </source>
</evidence>
<dbReference type="RefSeq" id="WP_132770173.1">
    <property type="nucleotide sequence ID" value="NZ_SMAB01000021.1"/>
</dbReference>
<comment type="similarity">
    <text evidence="1">Belongs to the carbohydrate kinase PfkB family.</text>
</comment>
<name>A0A4R3K8Q0_9BACI</name>